<dbReference type="PANTHER" id="PTHR42954">
    <property type="entry name" value="FE(2+) TRANSPORT PROTEIN A"/>
    <property type="match status" value="1"/>
</dbReference>
<dbReference type="AlphaFoldDB" id="A0A4S2FQ46"/>
<dbReference type="RefSeq" id="WP_135950971.1">
    <property type="nucleotide sequence ID" value="NZ_CAONFL010000004.1"/>
</dbReference>
<dbReference type="EMBL" id="SRYJ01000013">
    <property type="protein sequence ID" value="TGY71192.1"/>
    <property type="molecule type" value="Genomic_DNA"/>
</dbReference>
<dbReference type="Pfam" id="PF04023">
    <property type="entry name" value="FeoA"/>
    <property type="match status" value="1"/>
</dbReference>
<feature type="region of interest" description="Disordered" evidence="2">
    <location>
        <begin position="1"/>
        <end position="26"/>
    </location>
</feature>
<evidence type="ECO:0000313" key="5">
    <source>
        <dbReference type="Proteomes" id="UP000310760"/>
    </source>
</evidence>
<sequence>MEKVDEVMKETNVKRRLSGGASPVPLSSLSVGEEAEIVGISRQCTGPQRRRLLDFGIVPGKKIKVVLQSAFGDTIGYFILGTVVGLRKEQAGLVFIKRDHE</sequence>
<proteinExistence type="predicted"/>
<dbReference type="InterPro" id="IPR052713">
    <property type="entry name" value="FeoA"/>
</dbReference>
<gene>
    <name evidence="4" type="ORF">E5339_07130</name>
</gene>
<dbReference type="SUPFAM" id="SSF50037">
    <property type="entry name" value="C-terminal domain of transcriptional repressors"/>
    <property type="match status" value="1"/>
</dbReference>
<feature type="domain" description="Ferrous iron transporter FeoA-like" evidence="3">
    <location>
        <begin position="24"/>
        <end position="98"/>
    </location>
</feature>
<dbReference type="Gene3D" id="2.30.30.90">
    <property type="match status" value="1"/>
</dbReference>
<reference evidence="4 5" key="1">
    <citation type="submission" date="2019-04" db="EMBL/GenBank/DDBJ databases">
        <title>Microbes associate with the intestines of laboratory mice.</title>
        <authorList>
            <person name="Navarre W."/>
            <person name="Wong E."/>
            <person name="Huang K."/>
            <person name="Tropini C."/>
            <person name="Ng K."/>
            <person name="Yu B."/>
        </authorList>
    </citation>
    <scope>NUCLEOTIDE SEQUENCE [LARGE SCALE GENOMIC DNA]</scope>
    <source>
        <strain evidence="4 5">NM22_B1</strain>
    </source>
</reference>
<evidence type="ECO:0000256" key="1">
    <source>
        <dbReference type="ARBA" id="ARBA00023004"/>
    </source>
</evidence>
<feature type="compositionally biased region" description="Basic and acidic residues" evidence="2">
    <location>
        <begin position="1"/>
        <end position="13"/>
    </location>
</feature>
<protein>
    <submittedName>
        <fullName evidence="4">Ferrous iron transport protein A</fullName>
    </submittedName>
</protein>
<dbReference type="InterPro" id="IPR008988">
    <property type="entry name" value="Transcriptional_repressor_C"/>
</dbReference>
<dbReference type="Proteomes" id="UP000310760">
    <property type="component" value="Unassembled WGS sequence"/>
</dbReference>
<name>A0A4S2FQ46_9BACT</name>
<dbReference type="GO" id="GO:0046914">
    <property type="term" value="F:transition metal ion binding"/>
    <property type="evidence" value="ECO:0007669"/>
    <property type="project" value="InterPro"/>
</dbReference>
<keyword evidence="1" id="KW-0408">Iron</keyword>
<evidence type="ECO:0000313" key="4">
    <source>
        <dbReference type="EMBL" id="TGY71192.1"/>
    </source>
</evidence>
<evidence type="ECO:0000259" key="3">
    <source>
        <dbReference type="SMART" id="SM00899"/>
    </source>
</evidence>
<dbReference type="InterPro" id="IPR038157">
    <property type="entry name" value="FeoA_core_dom"/>
</dbReference>
<evidence type="ECO:0000256" key="2">
    <source>
        <dbReference type="SAM" id="MobiDB-lite"/>
    </source>
</evidence>
<accession>A0A4S2FQ46</accession>
<dbReference type="PANTHER" id="PTHR42954:SF2">
    <property type="entry name" value="FE(2+) TRANSPORT PROTEIN A"/>
    <property type="match status" value="1"/>
</dbReference>
<dbReference type="InterPro" id="IPR007167">
    <property type="entry name" value="Fe-transptr_FeoA-like"/>
</dbReference>
<organism evidence="4 5">
    <name type="scientific">Phocaeicola sartorii</name>
    <dbReference type="NCBI Taxonomy" id="671267"/>
    <lineage>
        <taxon>Bacteria</taxon>
        <taxon>Pseudomonadati</taxon>
        <taxon>Bacteroidota</taxon>
        <taxon>Bacteroidia</taxon>
        <taxon>Bacteroidales</taxon>
        <taxon>Bacteroidaceae</taxon>
        <taxon>Phocaeicola</taxon>
    </lineage>
</organism>
<comment type="caution">
    <text evidence="4">The sequence shown here is derived from an EMBL/GenBank/DDBJ whole genome shotgun (WGS) entry which is preliminary data.</text>
</comment>
<dbReference type="SMART" id="SM00899">
    <property type="entry name" value="FeoA"/>
    <property type="match status" value="1"/>
</dbReference>